<keyword evidence="3" id="KW-1185">Reference proteome</keyword>
<sequence>MSHTYSTGRTRANQTRPNGTSGARPTDSSLRNHKATPETSAQDRMVRVDGAFTVIPPDAKKRDAIQRAAKKEEENYDKFKARSKKVYNEVGTPGGGLLEKPKPSPASSNLSNRNYLRLKREEYRSAVKKEESKKLEDMKQIQRNKALVNKETEKQRQKRLESDRRRKNEAFLNKLENKEPAEYGKNLHYHNKDS</sequence>
<feature type="compositionally biased region" description="Basic and acidic residues" evidence="1">
    <location>
        <begin position="58"/>
        <end position="80"/>
    </location>
</feature>
<feature type="region of interest" description="Disordered" evidence="1">
    <location>
        <begin position="1"/>
        <end position="115"/>
    </location>
</feature>
<name>A0A7I8VJI2_9ANNE</name>
<dbReference type="Proteomes" id="UP000549394">
    <property type="component" value="Unassembled WGS sequence"/>
</dbReference>
<accession>A0A7I8VJI2</accession>
<proteinExistence type="predicted"/>
<dbReference type="PANTHER" id="PTHR22529:SF1">
    <property type="entry name" value="EPITHELIAL-STROMAL INTERACTION PROTEIN 1"/>
    <property type="match status" value="1"/>
</dbReference>
<feature type="compositionally biased region" description="Basic and acidic residues" evidence="1">
    <location>
        <begin position="128"/>
        <end position="140"/>
    </location>
</feature>
<comment type="caution">
    <text evidence="2">The sequence shown here is derived from an EMBL/GenBank/DDBJ whole genome shotgun (WGS) entry which is preliminary data.</text>
</comment>
<feature type="compositionally biased region" description="Basic and acidic residues" evidence="1">
    <location>
        <begin position="148"/>
        <end position="182"/>
    </location>
</feature>
<reference evidence="2 3" key="1">
    <citation type="submission" date="2020-08" db="EMBL/GenBank/DDBJ databases">
        <authorList>
            <person name="Hejnol A."/>
        </authorList>
    </citation>
    <scope>NUCLEOTIDE SEQUENCE [LARGE SCALE GENOMIC DNA]</scope>
</reference>
<feature type="compositionally biased region" description="Polar residues" evidence="1">
    <location>
        <begin position="1"/>
        <end position="29"/>
    </location>
</feature>
<evidence type="ECO:0000313" key="2">
    <source>
        <dbReference type="EMBL" id="CAD5115416.1"/>
    </source>
</evidence>
<protein>
    <submittedName>
        <fullName evidence="2">DgyrCDS4391</fullName>
    </submittedName>
</protein>
<feature type="compositionally biased region" description="Polar residues" evidence="1">
    <location>
        <begin position="105"/>
        <end position="114"/>
    </location>
</feature>
<gene>
    <name evidence="2" type="ORF">DGYR_LOCUS4161</name>
</gene>
<feature type="region of interest" description="Disordered" evidence="1">
    <location>
        <begin position="128"/>
        <end position="194"/>
    </location>
</feature>
<dbReference type="AlphaFoldDB" id="A0A7I8VJI2"/>
<dbReference type="PANTHER" id="PTHR22529">
    <property type="entry name" value="EPITHELIAL-STROMAL INTERACTION PROTEIN 1"/>
    <property type="match status" value="1"/>
</dbReference>
<organism evidence="2 3">
    <name type="scientific">Dimorphilus gyrociliatus</name>
    <dbReference type="NCBI Taxonomy" id="2664684"/>
    <lineage>
        <taxon>Eukaryota</taxon>
        <taxon>Metazoa</taxon>
        <taxon>Spiralia</taxon>
        <taxon>Lophotrochozoa</taxon>
        <taxon>Annelida</taxon>
        <taxon>Polychaeta</taxon>
        <taxon>Polychaeta incertae sedis</taxon>
        <taxon>Dinophilidae</taxon>
        <taxon>Dimorphilus</taxon>
    </lineage>
</organism>
<dbReference type="InterPro" id="IPR026185">
    <property type="entry name" value="EPSTI1"/>
</dbReference>
<dbReference type="OrthoDB" id="10053624at2759"/>
<dbReference type="EMBL" id="CAJFCJ010000006">
    <property type="protein sequence ID" value="CAD5115416.1"/>
    <property type="molecule type" value="Genomic_DNA"/>
</dbReference>
<evidence type="ECO:0000256" key="1">
    <source>
        <dbReference type="SAM" id="MobiDB-lite"/>
    </source>
</evidence>
<evidence type="ECO:0000313" key="3">
    <source>
        <dbReference type="Proteomes" id="UP000549394"/>
    </source>
</evidence>